<dbReference type="STRING" id="1423753.FD28_GL000972"/>
<protein>
    <recommendedName>
        <fullName evidence="3">MmcQ protein</fullName>
    </recommendedName>
</protein>
<sequence length="123" mass="14028">MVTRQTIFDYIEDNYGVKPEYTFKSYPKYAALKNLQGKWFGLVMNVPREKLGLSGTAEVDVLDVKIDPELGSILREQPAYLAGYHMNKDHWLTILLDQVDDQTALQLLDGSYQLVTKKGSRLS</sequence>
<dbReference type="RefSeq" id="WP_057734828.1">
    <property type="nucleotide sequence ID" value="NZ_AZFS01000061.1"/>
</dbReference>
<evidence type="ECO:0000313" key="2">
    <source>
        <dbReference type="Proteomes" id="UP000051580"/>
    </source>
</evidence>
<evidence type="ECO:0000313" key="1">
    <source>
        <dbReference type="EMBL" id="KRL93785.1"/>
    </source>
</evidence>
<organism evidence="1 2">
    <name type="scientific">Levilactobacillus hammesii DSM 16381</name>
    <dbReference type="NCBI Taxonomy" id="1423753"/>
    <lineage>
        <taxon>Bacteria</taxon>
        <taxon>Bacillati</taxon>
        <taxon>Bacillota</taxon>
        <taxon>Bacilli</taxon>
        <taxon>Lactobacillales</taxon>
        <taxon>Lactobacillaceae</taxon>
        <taxon>Levilactobacillus</taxon>
    </lineage>
</organism>
<gene>
    <name evidence="1" type="ORF">FD28_GL000972</name>
</gene>
<dbReference type="InterPro" id="IPR007351">
    <property type="entry name" value="YjbR"/>
</dbReference>
<dbReference type="OrthoDB" id="9789813at2"/>
<dbReference type="InterPro" id="IPR058532">
    <property type="entry name" value="YjbR/MT2646/Rv2570-like"/>
</dbReference>
<dbReference type="EMBL" id="AZFS01000061">
    <property type="protein sequence ID" value="KRL93785.1"/>
    <property type="molecule type" value="Genomic_DNA"/>
</dbReference>
<proteinExistence type="predicted"/>
<dbReference type="Pfam" id="PF04237">
    <property type="entry name" value="YjbR"/>
    <property type="match status" value="1"/>
</dbReference>
<dbReference type="PANTHER" id="PTHR35145">
    <property type="entry name" value="CYTOPLASMIC PROTEIN-RELATED"/>
    <property type="match status" value="1"/>
</dbReference>
<dbReference type="InterPro" id="IPR038056">
    <property type="entry name" value="YjbR-like_sf"/>
</dbReference>
<keyword evidence="2" id="KW-1185">Reference proteome</keyword>
<dbReference type="PANTHER" id="PTHR35145:SF1">
    <property type="entry name" value="CYTOPLASMIC PROTEIN"/>
    <property type="match status" value="1"/>
</dbReference>
<name>A0A0R1UKK7_9LACO</name>
<accession>A0A0R1UKK7</accession>
<dbReference type="Proteomes" id="UP000051580">
    <property type="component" value="Unassembled WGS sequence"/>
</dbReference>
<reference evidence="1 2" key="1">
    <citation type="journal article" date="2015" name="Genome Announc.">
        <title>Expanding the biotechnology potential of lactobacilli through comparative genomics of 213 strains and associated genera.</title>
        <authorList>
            <person name="Sun Z."/>
            <person name="Harris H.M."/>
            <person name="McCann A."/>
            <person name="Guo C."/>
            <person name="Argimon S."/>
            <person name="Zhang W."/>
            <person name="Yang X."/>
            <person name="Jeffery I.B."/>
            <person name="Cooney J.C."/>
            <person name="Kagawa T.F."/>
            <person name="Liu W."/>
            <person name="Song Y."/>
            <person name="Salvetti E."/>
            <person name="Wrobel A."/>
            <person name="Rasinkangas P."/>
            <person name="Parkhill J."/>
            <person name="Rea M.C."/>
            <person name="O'Sullivan O."/>
            <person name="Ritari J."/>
            <person name="Douillard F.P."/>
            <person name="Paul Ross R."/>
            <person name="Yang R."/>
            <person name="Briner A.E."/>
            <person name="Felis G.E."/>
            <person name="de Vos W.M."/>
            <person name="Barrangou R."/>
            <person name="Klaenhammer T.R."/>
            <person name="Caufield P.W."/>
            <person name="Cui Y."/>
            <person name="Zhang H."/>
            <person name="O'Toole P.W."/>
        </authorList>
    </citation>
    <scope>NUCLEOTIDE SEQUENCE [LARGE SCALE GENOMIC DNA]</scope>
    <source>
        <strain evidence="1 2">DSM 16381</strain>
    </source>
</reference>
<evidence type="ECO:0008006" key="3">
    <source>
        <dbReference type="Google" id="ProtNLM"/>
    </source>
</evidence>
<dbReference type="SUPFAM" id="SSF142906">
    <property type="entry name" value="YjbR-like"/>
    <property type="match status" value="1"/>
</dbReference>
<comment type="caution">
    <text evidence="1">The sequence shown here is derived from an EMBL/GenBank/DDBJ whole genome shotgun (WGS) entry which is preliminary data.</text>
</comment>
<dbReference type="PATRIC" id="fig|1423753.3.peg.1011"/>
<dbReference type="AlphaFoldDB" id="A0A0R1UKK7"/>
<dbReference type="Gene3D" id="3.90.1150.30">
    <property type="match status" value="1"/>
</dbReference>